<evidence type="ECO:0000256" key="1">
    <source>
        <dbReference type="SAM" id="MobiDB-lite"/>
    </source>
</evidence>
<sequence length="216" mass="23808">MTAEQYLVISSILLLVVEASSSHSFKTSATSPSRLNVRTGGSLLFLDKGSIQNTGSVLSTDIWQHHGCKLGFLDMFGGDWSELRPVGPQGNSHTVDMGRCKVITQWRHLQAGHRVRDHDSVNTATGRQIPRSDGGVERSRDNPPAVWREVHSSDTVRVSKQLSDDFLGGSVHNNDRQVVQCKCNQIGSSVVHHLGDWGVELQFSKVPRLTEIIESD</sequence>
<evidence type="ECO:0008006" key="5">
    <source>
        <dbReference type="Google" id="ProtNLM"/>
    </source>
</evidence>
<keyword evidence="2" id="KW-0732">Signal</keyword>
<feature type="signal peptide" evidence="2">
    <location>
        <begin position="1"/>
        <end position="19"/>
    </location>
</feature>
<evidence type="ECO:0000313" key="4">
    <source>
        <dbReference type="Proteomes" id="UP000769157"/>
    </source>
</evidence>
<feature type="region of interest" description="Disordered" evidence="1">
    <location>
        <begin position="124"/>
        <end position="143"/>
    </location>
</feature>
<dbReference type="EMBL" id="JAEUBE010000439">
    <property type="protein sequence ID" value="KAH3661698.1"/>
    <property type="molecule type" value="Genomic_DNA"/>
</dbReference>
<gene>
    <name evidence="3" type="ORF">OGAPHI_006548</name>
</gene>
<keyword evidence="4" id="KW-1185">Reference proteome</keyword>
<dbReference type="RefSeq" id="XP_046058811.1">
    <property type="nucleotide sequence ID" value="XM_046207846.1"/>
</dbReference>
<dbReference type="Proteomes" id="UP000769157">
    <property type="component" value="Unassembled WGS sequence"/>
</dbReference>
<reference evidence="3" key="2">
    <citation type="submission" date="2021-01" db="EMBL/GenBank/DDBJ databases">
        <authorList>
            <person name="Schikora-Tamarit M.A."/>
        </authorList>
    </citation>
    <scope>NUCLEOTIDE SEQUENCE</scope>
    <source>
        <strain evidence="3">CBS6075</strain>
    </source>
</reference>
<name>A0A9P8T0E6_9ASCO</name>
<protein>
    <recommendedName>
        <fullName evidence="5">Secreted protein</fullName>
    </recommendedName>
</protein>
<reference evidence="3" key="1">
    <citation type="journal article" date="2021" name="Open Biol.">
        <title>Shared evolutionary footprints suggest mitochondrial oxidative damage underlies multiple complex I losses in fungi.</title>
        <authorList>
            <person name="Schikora-Tamarit M.A."/>
            <person name="Marcet-Houben M."/>
            <person name="Nosek J."/>
            <person name="Gabaldon T."/>
        </authorList>
    </citation>
    <scope>NUCLEOTIDE SEQUENCE</scope>
    <source>
        <strain evidence="3">CBS6075</strain>
    </source>
</reference>
<dbReference type="AlphaFoldDB" id="A0A9P8T0E6"/>
<dbReference type="GeneID" id="70238512"/>
<evidence type="ECO:0000256" key="2">
    <source>
        <dbReference type="SAM" id="SignalP"/>
    </source>
</evidence>
<organism evidence="3 4">
    <name type="scientific">Ogataea philodendri</name>
    <dbReference type="NCBI Taxonomy" id="1378263"/>
    <lineage>
        <taxon>Eukaryota</taxon>
        <taxon>Fungi</taxon>
        <taxon>Dikarya</taxon>
        <taxon>Ascomycota</taxon>
        <taxon>Saccharomycotina</taxon>
        <taxon>Pichiomycetes</taxon>
        <taxon>Pichiales</taxon>
        <taxon>Pichiaceae</taxon>
        <taxon>Ogataea</taxon>
    </lineage>
</organism>
<comment type="caution">
    <text evidence="3">The sequence shown here is derived from an EMBL/GenBank/DDBJ whole genome shotgun (WGS) entry which is preliminary data.</text>
</comment>
<feature type="chain" id="PRO_5040316354" description="Secreted protein" evidence="2">
    <location>
        <begin position="20"/>
        <end position="216"/>
    </location>
</feature>
<evidence type="ECO:0000313" key="3">
    <source>
        <dbReference type="EMBL" id="KAH3661698.1"/>
    </source>
</evidence>
<accession>A0A9P8T0E6</accession>
<proteinExistence type="predicted"/>